<dbReference type="Proteomes" id="UP001215280">
    <property type="component" value="Unassembled WGS sequence"/>
</dbReference>
<proteinExistence type="predicted"/>
<evidence type="ECO:0000256" key="1">
    <source>
        <dbReference type="SAM" id="MobiDB-lite"/>
    </source>
</evidence>
<sequence length="488" mass="51924">MAHTVSTMLSGAIQALLRLVHFLFGRKTLFGDVEAGTGTGGLSPVIATASSPAPATDPIPMQTPDFTGIAVLALSSTTMAALVPAIPIGAKALFVPLPPMLPTIVVTPPAEDDDNARHARKIATSTVRTHNQQLRRTPLVPITNAVRRVHGQTPPRKRRDKVCKENLALHPQASRRPQLPFCTPLPLPPARAPSPYIPASAKAVIKPNVKVSLPASSEWEREKALQLSQAREWSDALKARRRSLPALPPSSSSTSACSMVTTPSVSRRASAPARPSVQDSKVLRPGSSHWDEKAFHLAHTREWSEAVKAGRCSLPMPPPSPSVSASGSSVAALPPFLECRASASARLPLQERLKRAVAGCSAPAPPAAPLWGDAYVAFVLGDDEDEDEQEEEEAPTARPVTEMRVAAIPQPVAKPYVPSLTSSTSASSSSMGSLGSILGAFEYDLKSSLWLSLQSLEDLEEGYGTQAQGKDDADDDQWSDVVSLDDYV</sequence>
<organism evidence="3 4">
    <name type="scientific">Mycena maculata</name>
    <dbReference type="NCBI Taxonomy" id="230809"/>
    <lineage>
        <taxon>Eukaryota</taxon>
        <taxon>Fungi</taxon>
        <taxon>Dikarya</taxon>
        <taxon>Basidiomycota</taxon>
        <taxon>Agaricomycotina</taxon>
        <taxon>Agaricomycetes</taxon>
        <taxon>Agaricomycetidae</taxon>
        <taxon>Agaricales</taxon>
        <taxon>Marasmiineae</taxon>
        <taxon>Mycenaceae</taxon>
        <taxon>Mycena</taxon>
    </lineage>
</organism>
<feature type="region of interest" description="Disordered" evidence="1">
    <location>
        <begin position="462"/>
        <end position="488"/>
    </location>
</feature>
<dbReference type="EMBL" id="JARJLG010000294">
    <property type="protein sequence ID" value="KAJ7719242.1"/>
    <property type="molecule type" value="Genomic_DNA"/>
</dbReference>
<evidence type="ECO:0000313" key="4">
    <source>
        <dbReference type="Proteomes" id="UP001215280"/>
    </source>
</evidence>
<evidence type="ECO:0000256" key="2">
    <source>
        <dbReference type="SAM" id="SignalP"/>
    </source>
</evidence>
<feature type="signal peptide" evidence="2">
    <location>
        <begin position="1"/>
        <end position="25"/>
    </location>
</feature>
<evidence type="ECO:0000313" key="3">
    <source>
        <dbReference type="EMBL" id="KAJ7719242.1"/>
    </source>
</evidence>
<accession>A0AAD7MIT2</accession>
<keyword evidence="2" id="KW-0732">Signal</keyword>
<comment type="caution">
    <text evidence="3">The sequence shown here is derived from an EMBL/GenBank/DDBJ whole genome shotgun (WGS) entry which is preliminary data.</text>
</comment>
<protein>
    <submittedName>
        <fullName evidence="3">Uncharacterized protein</fullName>
    </submittedName>
</protein>
<feature type="compositionally biased region" description="Low complexity" evidence="1">
    <location>
        <begin position="249"/>
        <end position="258"/>
    </location>
</feature>
<dbReference type="AlphaFoldDB" id="A0AAD7MIT2"/>
<reference evidence="3" key="1">
    <citation type="submission" date="2023-03" db="EMBL/GenBank/DDBJ databases">
        <title>Massive genome expansion in bonnet fungi (Mycena s.s.) driven by repeated elements and novel gene families across ecological guilds.</title>
        <authorList>
            <consortium name="Lawrence Berkeley National Laboratory"/>
            <person name="Harder C.B."/>
            <person name="Miyauchi S."/>
            <person name="Viragh M."/>
            <person name="Kuo A."/>
            <person name="Thoen E."/>
            <person name="Andreopoulos B."/>
            <person name="Lu D."/>
            <person name="Skrede I."/>
            <person name="Drula E."/>
            <person name="Henrissat B."/>
            <person name="Morin E."/>
            <person name="Kohler A."/>
            <person name="Barry K."/>
            <person name="LaButti K."/>
            <person name="Morin E."/>
            <person name="Salamov A."/>
            <person name="Lipzen A."/>
            <person name="Mereny Z."/>
            <person name="Hegedus B."/>
            <person name="Baldrian P."/>
            <person name="Stursova M."/>
            <person name="Weitz H."/>
            <person name="Taylor A."/>
            <person name="Grigoriev I.V."/>
            <person name="Nagy L.G."/>
            <person name="Martin F."/>
            <person name="Kauserud H."/>
        </authorList>
    </citation>
    <scope>NUCLEOTIDE SEQUENCE</scope>
    <source>
        <strain evidence="3">CBHHK188m</strain>
    </source>
</reference>
<feature type="chain" id="PRO_5042032640" evidence="2">
    <location>
        <begin position="26"/>
        <end position="488"/>
    </location>
</feature>
<name>A0AAD7MIT2_9AGAR</name>
<gene>
    <name evidence="3" type="ORF">DFH07DRAFT_973008</name>
</gene>
<keyword evidence="4" id="KW-1185">Reference proteome</keyword>
<feature type="region of interest" description="Disordered" evidence="1">
    <location>
        <begin position="244"/>
        <end position="285"/>
    </location>
</feature>